<dbReference type="Proteomes" id="UP001162972">
    <property type="component" value="Chromosome 6"/>
</dbReference>
<reference evidence="1 2" key="1">
    <citation type="journal article" date="2023" name="Int. J. Mol. Sci.">
        <title>De Novo Assembly and Annotation of 11 Diverse Shrub Willow (Salix) Genomes Reveals Novel Gene Organization in Sex-Linked Regions.</title>
        <authorList>
            <person name="Hyden B."/>
            <person name="Feng K."/>
            <person name="Yates T.B."/>
            <person name="Jawdy S."/>
            <person name="Cereghino C."/>
            <person name="Smart L.B."/>
            <person name="Muchero W."/>
        </authorList>
    </citation>
    <scope>NUCLEOTIDE SEQUENCE [LARGE SCALE GENOMIC DNA]</scope>
    <source>
        <tissue evidence="1">Shoot tip</tissue>
    </source>
</reference>
<dbReference type="EMBL" id="JAPFFJ010000016">
    <property type="protein sequence ID" value="KAJ6406750.1"/>
    <property type="molecule type" value="Genomic_DNA"/>
</dbReference>
<evidence type="ECO:0000313" key="1">
    <source>
        <dbReference type="EMBL" id="KAJ6406750.1"/>
    </source>
</evidence>
<gene>
    <name evidence="1" type="ORF">OIU84_010294</name>
</gene>
<dbReference type="AlphaFoldDB" id="A0AAD6NVQ2"/>
<proteinExistence type="predicted"/>
<comment type="caution">
    <text evidence="1">The sequence shown here is derived from an EMBL/GenBank/DDBJ whole genome shotgun (WGS) entry which is preliminary data.</text>
</comment>
<evidence type="ECO:0000313" key="2">
    <source>
        <dbReference type="Proteomes" id="UP001162972"/>
    </source>
</evidence>
<protein>
    <submittedName>
        <fullName evidence="1">Uncharacterized protein</fullName>
    </submittedName>
</protein>
<sequence>MATPFQLILNGVLADNNSIGSATAKLNISRTLSMQTVSRRDKGPDFESNTAIDLDYQHHNSRRLVLT</sequence>
<name>A0AAD6NVQ2_9ROSI</name>
<keyword evidence="2" id="KW-1185">Reference proteome</keyword>
<organism evidence="1 2">
    <name type="scientific">Salix udensis</name>
    <dbReference type="NCBI Taxonomy" id="889485"/>
    <lineage>
        <taxon>Eukaryota</taxon>
        <taxon>Viridiplantae</taxon>
        <taxon>Streptophyta</taxon>
        <taxon>Embryophyta</taxon>
        <taxon>Tracheophyta</taxon>
        <taxon>Spermatophyta</taxon>
        <taxon>Magnoliopsida</taxon>
        <taxon>eudicotyledons</taxon>
        <taxon>Gunneridae</taxon>
        <taxon>Pentapetalae</taxon>
        <taxon>rosids</taxon>
        <taxon>fabids</taxon>
        <taxon>Malpighiales</taxon>
        <taxon>Salicaceae</taxon>
        <taxon>Saliceae</taxon>
        <taxon>Salix</taxon>
    </lineage>
</organism>
<accession>A0AAD6NVQ2</accession>